<evidence type="ECO:0000313" key="7">
    <source>
        <dbReference type="EMBL" id="KAF0771748.1"/>
    </source>
</evidence>
<dbReference type="FunFam" id="3.30.390.110:FF:000001">
    <property type="entry name" value="Protein MAK16 homolog"/>
    <property type="match status" value="1"/>
</dbReference>
<feature type="compositionally biased region" description="Basic residues" evidence="5">
    <location>
        <begin position="256"/>
        <end position="267"/>
    </location>
</feature>
<dbReference type="Pfam" id="PF04874">
    <property type="entry name" value="Mak16"/>
    <property type="match status" value="1"/>
</dbReference>
<evidence type="ECO:0000259" key="6">
    <source>
        <dbReference type="Pfam" id="PF01778"/>
    </source>
</evidence>
<comment type="similarity">
    <text evidence="2 4">Belongs to the MAK16 family.</text>
</comment>
<protein>
    <recommendedName>
        <fullName evidence="4">Protein MAK16 homolog</fullName>
    </recommendedName>
</protein>
<accession>A0A6G0ZLY1</accession>
<keyword evidence="8" id="KW-1185">Reference proteome</keyword>
<feature type="domain" description="Ribosomal eL28/Mak16" evidence="6">
    <location>
        <begin position="6"/>
        <end position="118"/>
    </location>
</feature>
<comment type="caution">
    <text evidence="7">The sequence shown here is derived from an EMBL/GenBank/DDBJ whole genome shotgun (WGS) entry which is preliminary data.</text>
</comment>
<gene>
    <name evidence="7" type="ORF">FWK35_00000377</name>
</gene>
<dbReference type="PANTHER" id="PTHR23405">
    <property type="entry name" value="MAINTENANCE OF KILLER 16 MAK16 PROTEIN-RELATED"/>
    <property type="match status" value="1"/>
</dbReference>
<organism evidence="7 8">
    <name type="scientific">Aphis craccivora</name>
    <name type="common">Cowpea aphid</name>
    <dbReference type="NCBI Taxonomy" id="307492"/>
    <lineage>
        <taxon>Eukaryota</taxon>
        <taxon>Metazoa</taxon>
        <taxon>Ecdysozoa</taxon>
        <taxon>Arthropoda</taxon>
        <taxon>Hexapoda</taxon>
        <taxon>Insecta</taxon>
        <taxon>Pterygota</taxon>
        <taxon>Neoptera</taxon>
        <taxon>Paraneoptera</taxon>
        <taxon>Hemiptera</taxon>
        <taxon>Sternorrhyncha</taxon>
        <taxon>Aphidomorpha</taxon>
        <taxon>Aphidoidea</taxon>
        <taxon>Aphididae</taxon>
        <taxon>Aphidini</taxon>
        <taxon>Aphis</taxon>
        <taxon>Aphis</taxon>
    </lineage>
</organism>
<dbReference type="AlphaFoldDB" id="A0A6G0ZLY1"/>
<evidence type="ECO:0000256" key="5">
    <source>
        <dbReference type="SAM" id="MobiDB-lite"/>
    </source>
</evidence>
<dbReference type="Proteomes" id="UP000478052">
    <property type="component" value="Unassembled WGS sequence"/>
</dbReference>
<evidence type="ECO:0000256" key="4">
    <source>
        <dbReference type="PIRNR" id="PIRNR003352"/>
    </source>
</evidence>
<feature type="compositionally biased region" description="Acidic residues" evidence="5">
    <location>
        <begin position="192"/>
        <end position="233"/>
    </location>
</feature>
<proteinExistence type="inferred from homology"/>
<keyword evidence="3 4" id="KW-0539">Nucleus</keyword>
<comment type="subcellular location">
    <subcellularLocation>
        <location evidence="1">Nucleus</location>
    </subcellularLocation>
</comment>
<evidence type="ECO:0000256" key="3">
    <source>
        <dbReference type="ARBA" id="ARBA00023242"/>
    </source>
</evidence>
<reference evidence="7 8" key="1">
    <citation type="submission" date="2019-08" db="EMBL/GenBank/DDBJ databases">
        <title>Whole genome of Aphis craccivora.</title>
        <authorList>
            <person name="Voronova N.V."/>
            <person name="Shulinski R.S."/>
            <person name="Bandarenka Y.V."/>
            <person name="Zhorov D.G."/>
            <person name="Warner D."/>
        </authorList>
    </citation>
    <scope>NUCLEOTIDE SEQUENCE [LARGE SCALE GENOMIC DNA]</scope>
    <source>
        <strain evidence="7">180601</strain>
        <tissue evidence="7">Whole Body</tissue>
    </source>
</reference>
<dbReference type="PANTHER" id="PTHR23405:SF4">
    <property type="entry name" value="PROTEIN MAK16 HOMOLOG"/>
    <property type="match status" value="1"/>
</dbReference>
<dbReference type="InterPro" id="IPR029004">
    <property type="entry name" value="Ribosomal_eL28/Mak16"/>
</dbReference>
<name>A0A6G0ZLY1_APHCR</name>
<dbReference type="GO" id="GO:0000470">
    <property type="term" value="P:maturation of LSU-rRNA"/>
    <property type="evidence" value="ECO:0007669"/>
    <property type="project" value="TreeGrafter"/>
</dbReference>
<sequence length="282" mass="33199">MDQDDIVWSIIKDTFCSFKIKTDTSNFCRNEYNLSGLCNRTHCPLANSRYATVREEKGIIYLFLKTAERSVYPKRQWEKIKLSRNFQKAIQQMNEHMLYWPGPLKSMCKQRFVRITQYLIRMRKLKLKTQKELVSMPRKVEKRVKRREYKAEIAARLDNVIEKELVERLKKGTYGDMYNINQQAFEKALEKEGEEDEDEDNADADEYTAAEDESDFGEDNDEMFDSDIEDGDNVSDYVCSDGEEEEMEDIEDVAAKKAKKVVKPKGRPHVEIEYENESNKTN</sequence>
<dbReference type="PIRSF" id="PIRSF003352">
    <property type="entry name" value="MAK16"/>
    <property type="match status" value="1"/>
</dbReference>
<evidence type="ECO:0000256" key="1">
    <source>
        <dbReference type="ARBA" id="ARBA00004123"/>
    </source>
</evidence>
<dbReference type="GO" id="GO:0030687">
    <property type="term" value="C:preribosome, large subunit precursor"/>
    <property type="evidence" value="ECO:0007669"/>
    <property type="project" value="TreeGrafter"/>
</dbReference>
<dbReference type="Pfam" id="PF01778">
    <property type="entry name" value="Ribosomal_L28e"/>
    <property type="match status" value="1"/>
</dbReference>
<dbReference type="Gene3D" id="3.30.390.110">
    <property type="match status" value="1"/>
</dbReference>
<dbReference type="GO" id="GO:0005730">
    <property type="term" value="C:nucleolus"/>
    <property type="evidence" value="ECO:0007669"/>
    <property type="project" value="UniProtKB-UniRule"/>
</dbReference>
<evidence type="ECO:0000256" key="2">
    <source>
        <dbReference type="ARBA" id="ARBA00005514"/>
    </source>
</evidence>
<dbReference type="EMBL" id="VUJU01000258">
    <property type="protein sequence ID" value="KAF0771748.1"/>
    <property type="molecule type" value="Genomic_DNA"/>
</dbReference>
<feature type="region of interest" description="Disordered" evidence="5">
    <location>
        <begin position="188"/>
        <end position="282"/>
    </location>
</feature>
<evidence type="ECO:0000313" key="8">
    <source>
        <dbReference type="Proteomes" id="UP000478052"/>
    </source>
</evidence>
<dbReference type="OrthoDB" id="10251342at2759"/>
<dbReference type="InterPro" id="IPR006958">
    <property type="entry name" value="Mak16"/>
</dbReference>
<feature type="compositionally biased region" description="Acidic residues" evidence="5">
    <location>
        <begin position="241"/>
        <end position="252"/>
    </location>
</feature>
<dbReference type="GO" id="GO:0000460">
    <property type="term" value="P:maturation of 5.8S rRNA"/>
    <property type="evidence" value="ECO:0007669"/>
    <property type="project" value="TreeGrafter"/>
</dbReference>